<keyword evidence="2" id="KW-1185">Reference proteome</keyword>
<proteinExistence type="predicted"/>
<protein>
    <recommendedName>
        <fullName evidence="3">Uracil-DNA glycosylase-like domain-containing protein</fullName>
    </recommendedName>
</protein>
<dbReference type="EMBL" id="ATCL01000022">
    <property type="protein sequence ID" value="ERG65722.1"/>
    <property type="molecule type" value="Genomic_DNA"/>
</dbReference>
<dbReference type="OrthoDB" id="2733915at2"/>
<organism evidence="1 2">
    <name type="scientific">Exiguobacterium chiriqhucha RW-2</name>
    <dbReference type="NCBI Taxonomy" id="1345023"/>
    <lineage>
        <taxon>Bacteria</taxon>
        <taxon>Bacillati</taxon>
        <taxon>Bacillota</taxon>
        <taxon>Bacilli</taxon>
        <taxon>Bacillales</taxon>
        <taxon>Bacillales Family XII. Incertae Sedis</taxon>
        <taxon>Exiguobacterium</taxon>
    </lineage>
</organism>
<dbReference type="AlphaFoldDB" id="U1LU87"/>
<name>U1LU87_9BACL</name>
<comment type="caution">
    <text evidence="1">The sequence shown here is derived from an EMBL/GenBank/DDBJ whole genome shotgun (WGS) entry which is preliminary data.</text>
</comment>
<dbReference type="PATRIC" id="fig|1345023.5.peg.2754"/>
<evidence type="ECO:0008006" key="3">
    <source>
        <dbReference type="Google" id="ProtNLM"/>
    </source>
</evidence>
<reference evidence="1 2" key="1">
    <citation type="journal article" date="2013" name="Genome Announc.">
        <title>Draft Genome Sequence of Exiguobacterium pavilionensis Strain RW-2, with Wide Thermal, Salinity, and pH Tolerance, Isolated from Modern Freshwater Microbialites.</title>
        <authorList>
            <person name="White R.A.III."/>
            <person name="Grassa C.J."/>
            <person name="Suttle C.A."/>
        </authorList>
    </citation>
    <scope>NUCLEOTIDE SEQUENCE [LARGE SCALE GENOMIC DNA]</scope>
    <source>
        <strain evidence="1 2">RW-2</strain>
    </source>
</reference>
<dbReference type="Proteomes" id="UP000016464">
    <property type="component" value="Unassembled WGS sequence"/>
</dbReference>
<gene>
    <name evidence="1" type="ORF">M467_00440</name>
</gene>
<sequence length="231" mass="26481">MQTNEQLHTWIEVHSHDIYFRPFVSKSPDSKGNVFIVGINPATPISKDAFSSVEDYIQTLCNRERFIEQIKMIRLSQGKSPLSRTRVGLNQFVKDLEERSGEKIGIIETNMNAYPTKRAKDLLQVKDELIQHGSRVFRELLSLYQPKVIIVHSKQALGELLNLLEAEQMKPSETFKKKIALKDWISKGPITFTYDNGTVGTIFCSKHFMYHGHVGQSFQPLKEQVLAQFEA</sequence>
<accession>U1LU87</accession>
<evidence type="ECO:0000313" key="2">
    <source>
        <dbReference type="Proteomes" id="UP000016464"/>
    </source>
</evidence>
<evidence type="ECO:0000313" key="1">
    <source>
        <dbReference type="EMBL" id="ERG65722.1"/>
    </source>
</evidence>
<dbReference type="eggNOG" id="ENOG5033E58">
    <property type="taxonomic scope" value="Bacteria"/>
</dbReference>
<dbReference type="RefSeq" id="WP_021067908.1">
    <property type="nucleotide sequence ID" value="NZ_ATCL01000022.1"/>
</dbReference>